<dbReference type="InterPro" id="IPR027640">
    <property type="entry name" value="Kinesin-like_fam"/>
</dbReference>
<dbReference type="PANTHER" id="PTHR47972:SF45">
    <property type="entry name" value="PROTEIN CLARET SEGREGATIONAL"/>
    <property type="match status" value="1"/>
</dbReference>
<dbReference type="PRINTS" id="PR00380">
    <property type="entry name" value="KINESINHEAVY"/>
</dbReference>
<feature type="region of interest" description="Disordered" evidence="11">
    <location>
        <begin position="90"/>
        <end position="114"/>
    </location>
</feature>
<dbReference type="GeneID" id="109402835"/>
<proteinExistence type="inferred from homology"/>
<evidence type="ECO:0000256" key="10">
    <source>
        <dbReference type="SAM" id="Coils"/>
    </source>
</evidence>
<feature type="domain" description="Kinesin motor" evidence="12">
    <location>
        <begin position="382"/>
        <end position="703"/>
    </location>
</feature>
<organism evidence="13 14">
    <name type="scientific">Aedes albopictus</name>
    <name type="common">Asian tiger mosquito</name>
    <name type="synonym">Stegomyia albopicta</name>
    <dbReference type="NCBI Taxonomy" id="7160"/>
    <lineage>
        <taxon>Eukaryota</taxon>
        <taxon>Metazoa</taxon>
        <taxon>Ecdysozoa</taxon>
        <taxon>Arthropoda</taxon>
        <taxon>Hexapoda</taxon>
        <taxon>Insecta</taxon>
        <taxon>Pterygota</taxon>
        <taxon>Neoptera</taxon>
        <taxon>Endopterygota</taxon>
        <taxon>Diptera</taxon>
        <taxon>Nematocera</taxon>
        <taxon>Culicoidea</taxon>
        <taxon>Culicidae</taxon>
        <taxon>Culicinae</taxon>
        <taxon>Aedini</taxon>
        <taxon>Aedes</taxon>
        <taxon>Stegomyia</taxon>
    </lineage>
</organism>
<evidence type="ECO:0000256" key="4">
    <source>
        <dbReference type="ARBA" id="ARBA00022741"/>
    </source>
</evidence>
<dbReference type="EnsemblMetazoa" id="AALFPA23_011655.R16546">
    <property type="protein sequence ID" value="AALFPA23_011655.P16546"/>
    <property type="gene ID" value="AALFPA23_011655"/>
</dbReference>
<feature type="compositionally biased region" description="Low complexity" evidence="11">
    <location>
        <begin position="202"/>
        <end position="217"/>
    </location>
</feature>
<feature type="region of interest" description="Disordered" evidence="11">
    <location>
        <begin position="195"/>
        <end position="217"/>
    </location>
</feature>
<dbReference type="InterPro" id="IPR019821">
    <property type="entry name" value="Kinesin_motor_CS"/>
</dbReference>
<reference evidence="14" key="1">
    <citation type="journal article" date="2015" name="Proc. Natl. Acad. Sci. U.S.A.">
        <title>Genome sequence of the Asian Tiger mosquito, Aedes albopictus, reveals insights into its biology, genetics, and evolution.</title>
        <authorList>
            <person name="Chen X.G."/>
            <person name="Jiang X."/>
            <person name="Gu J."/>
            <person name="Xu M."/>
            <person name="Wu Y."/>
            <person name="Deng Y."/>
            <person name="Zhang C."/>
            <person name="Bonizzoni M."/>
            <person name="Dermauw W."/>
            <person name="Vontas J."/>
            <person name="Armbruster P."/>
            <person name="Huang X."/>
            <person name="Yang Y."/>
            <person name="Zhang H."/>
            <person name="He W."/>
            <person name="Peng H."/>
            <person name="Liu Y."/>
            <person name="Wu K."/>
            <person name="Chen J."/>
            <person name="Lirakis M."/>
            <person name="Topalis P."/>
            <person name="Van Leeuwen T."/>
            <person name="Hall A.B."/>
            <person name="Jiang X."/>
            <person name="Thorpe C."/>
            <person name="Mueller R.L."/>
            <person name="Sun C."/>
            <person name="Waterhouse R.M."/>
            <person name="Yan G."/>
            <person name="Tu Z.J."/>
            <person name="Fang X."/>
            <person name="James A.A."/>
        </authorList>
    </citation>
    <scope>NUCLEOTIDE SEQUENCE [LARGE SCALE GENOMIC DNA]</scope>
    <source>
        <strain evidence="14">Foshan</strain>
    </source>
</reference>
<dbReference type="Pfam" id="PF00225">
    <property type="entry name" value="Kinesin"/>
    <property type="match status" value="1"/>
</dbReference>
<evidence type="ECO:0000256" key="2">
    <source>
        <dbReference type="ARBA" id="ARBA00010899"/>
    </source>
</evidence>
<evidence type="ECO:0000313" key="14">
    <source>
        <dbReference type="Proteomes" id="UP000069940"/>
    </source>
</evidence>
<dbReference type="InterPro" id="IPR036961">
    <property type="entry name" value="Kinesin_motor_dom_sf"/>
</dbReference>
<keyword evidence="3 9" id="KW-0493">Microtubule</keyword>
<dbReference type="InterPro" id="IPR027417">
    <property type="entry name" value="P-loop_NTPase"/>
</dbReference>
<keyword evidence="6 8" id="KW-0505">Motor protein</keyword>
<evidence type="ECO:0000256" key="6">
    <source>
        <dbReference type="ARBA" id="ARBA00023175"/>
    </source>
</evidence>
<keyword evidence="10" id="KW-0175">Coiled coil</keyword>
<evidence type="ECO:0000256" key="11">
    <source>
        <dbReference type="SAM" id="MobiDB-lite"/>
    </source>
</evidence>
<dbReference type="PROSITE" id="PS50067">
    <property type="entry name" value="KINESIN_MOTOR_2"/>
    <property type="match status" value="1"/>
</dbReference>
<keyword evidence="4 8" id="KW-0547">Nucleotide-binding</keyword>
<protein>
    <recommendedName>
        <fullName evidence="9">Kinesin-like protein</fullName>
    </recommendedName>
</protein>
<evidence type="ECO:0000256" key="3">
    <source>
        <dbReference type="ARBA" id="ARBA00022701"/>
    </source>
</evidence>
<keyword evidence="14" id="KW-1185">Reference proteome</keyword>
<comment type="subcellular location">
    <subcellularLocation>
        <location evidence="1">Cytoplasm</location>
        <location evidence="1">Cytoskeleton</location>
    </subcellularLocation>
</comment>
<dbReference type="InterPro" id="IPR001752">
    <property type="entry name" value="Kinesin_motor_dom"/>
</dbReference>
<dbReference type="Gene3D" id="3.40.850.10">
    <property type="entry name" value="Kinesin motor domain"/>
    <property type="match status" value="1"/>
</dbReference>
<dbReference type="SMART" id="SM00129">
    <property type="entry name" value="KISc"/>
    <property type="match status" value="1"/>
</dbReference>
<reference evidence="13" key="2">
    <citation type="submission" date="2025-05" db="UniProtKB">
        <authorList>
            <consortium name="EnsemblMetazoa"/>
        </authorList>
    </citation>
    <scope>IDENTIFICATION</scope>
    <source>
        <strain evidence="13">Foshan</strain>
    </source>
</reference>
<evidence type="ECO:0000256" key="8">
    <source>
        <dbReference type="PROSITE-ProRule" id="PRU00283"/>
    </source>
</evidence>
<sequence length="720" mass="80085">MMESKIPKPSFIKKPTGMASLPGNARLPLADMLNVPADLDFHGKRFASPEMVNAAVLGRTKLRRSRSATDLSRPNFHRPKFVPNLDTISSAKSHQNSTGVSQMQHKSTNLRRSVSTSDIVMKIPPTASSASDANGAQQLKRQLSSMTVGLPPKATKTVGTASATGKVFATKSVTSTVAPVRKPATGVFKAKVVPSKAGSVNSSTSSEKSTSSGGAAKKVISKRIPPYDYKARFNDLLEKHQVLKDKLESLRQVNSDLESLPQKYDDCLKELSKLKQDHEKLNAEHASVVGENSSLKLKNVSLSTSLNETEQELRLLKDQYNTADTERRQLRELVRTLQEKSSALEQQNEALREDNDKKAEILFRANIERKDLHNTIMDLRGNIRVFCRVRPPLGSEADRLESAWKYLDEQSLEIGATDGSGKRMEFSFDHVFHSRTTQEDIFENVAPLIQSALDGYNVCIFAYGQTGSGKTYTMDGVTDHLGVIPRTVDLIFNAVEDYKRLGWEYEIRVNFLEIYNEILYDLLDSSGTTKELEIRMANAKNKTDVYVSNIIEEAVKTKNHLRQLMAIAKSNRATACTAGNERSSRSHAVTKIQLIGTHREKTELSIGSINLVDLAGSESPKTSTRMDETKNINRSLSELSNVILALVQKNEHIPYRNSKLTHLLMPSLGGNSKTLMFVNVSPFQDCFNETVKSLRFASQVNACKMQKVRKNKILNNSSMF</sequence>
<dbReference type="SUPFAM" id="SSF52540">
    <property type="entry name" value="P-loop containing nucleoside triphosphate hydrolases"/>
    <property type="match status" value="1"/>
</dbReference>
<evidence type="ECO:0000256" key="1">
    <source>
        <dbReference type="ARBA" id="ARBA00004245"/>
    </source>
</evidence>
<keyword evidence="7" id="KW-0206">Cytoskeleton</keyword>
<dbReference type="PROSITE" id="PS00411">
    <property type="entry name" value="KINESIN_MOTOR_1"/>
    <property type="match status" value="1"/>
</dbReference>
<keyword evidence="5 8" id="KW-0067">ATP-binding</keyword>
<feature type="binding site" evidence="8">
    <location>
        <begin position="464"/>
        <end position="471"/>
    </location>
    <ligand>
        <name>ATP</name>
        <dbReference type="ChEBI" id="CHEBI:30616"/>
    </ligand>
</feature>
<dbReference type="Proteomes" id="UP000069940">
    <property type="component" value="Unassembled WGS sequence"/>
</dbReference>
<dbReference type="PANTHER" id="PTHR47972">
    <property type="entry name" value="KINESIN-LIKE PROTEIN KLP-3"/>
    <property type="match status" value="1"/>
</dbReference>
<evidence type="ECO:0000256" key="7">
    <source>
        <dbReference type="ARBA" id="ARBA00023212"/>
    </source>
</evidence>
<evidence type="ECO:0000259" key="12">
    <source>
        <dbReference type="PROSITE" id="PS50067"/>
    </source>
</evidence>
<comment type="similarity">
    <text evidence="2">Belongs to the TRAFAC class myosin-kinesin ATPase superfamily. Kinesin family. KIN-14 subfamily.</text>
</comment>
<accession>A0ABM1YS17</accession>
<dbReference type="RefSeq" id="XP_019531114.2">
    <property type="nucleotide sequence ID" value="XM_019675569.3"/>
</dbReference>
<dbReference type="CDD" id="cd01366">
    <property type="entry name" value="KISc_C_terminal"/>
    <property type="match status" value="1"/>
</dbReference>
<feature type="coiled-coil region" evidence="10">
    <location>
        <begin position="233"/>
        <end position="361"/>
    </location>
</feature>
<evidence type="ECO:0000256" key="5">
    <source>
        <dbReference type="ARBA" id="ARBA00022840"/>
    </source>
</evidence>
<evidence type="ECO:0000256" key="9">
    <source>
        <dbReference type="RuleBase" id="RU000394"/>
    </source>
</evidence>
<evidence type="ECO:0000313" key="13">
    <source>
        <dbReference type="EnsemblMetazoa" id="AALFPA23_011655.P16546"/>
    </source>
</evidence>
<name>A0ABM1YS17_AEDAL</name>
<keyword evidence="7" id="KW-0963">Cytoplasm</keyword>